<sequence length="792" mass="89720">MLPKALPTAKITSFGLDVNDRISSNAPIDLKFAATEVLKEFLKQRDGEGSRSIVFIGHGYGTIVIEHLLFGELLDTVEENARLRIVESTAAVAMFAPPLESFNNLIDWMGNNFNIPRTSKLFEARKTSNDRAPNVIWDEFFTKTKERNIATFGYLEQGKESKKTKGSDAQTRNVLNNFDRHYTCDTDVENIARIGHAKDIRFRTLTNAISEFVGVHQLLQASRIHNEDFIDDLLGASVDFNFESGRRQTVLHLAAEQGLDRLVKSLINSGKVDLDRQDIYGNTALHISIGSSFSHSPDMVWDLLKAGANTGVKNLDGASPETMALEEKANIFIKGHFEKRPLVEGPIGPRTLVRGNPGNPNARAACSKTGMVAREIFKPTESKPDRHLPVYKSVHDFVYTDENIDSFFRAAHHENPGIALCRWYHIPMNNMAWVHDLFAKLQLLHWPWPKPHKRSEIHHGGEDNKPDTIITSFPSREGAAHPQLTREADDLQSTVLGRTNRKSISESTDLVSRILAKLLDILKESRLLKEIKDILDEIKMIRSVLKDQYKVVESLQEMVEPRHSLHGIDASRVHTKKFSDILMLIRATDESFDVMDAHAKQVEKGIEHLLDLKQKQANLWEARSSREGAEEAAKQGKTILVFTIITIIFVVGVSFAVSIPFVILAFNIGKFSEVWSRITHSANKYTAFILLKPLRGSQRLPSRHIRSKCQEWYREWVNFIAKHDLPLKPDEEMEAQLKREMDDRQAPEGETPDAGFYTDSSSDGEVTDDEEELDLAVRQTERQINLLQWMRG</sequence>
<evidence type="ECO:0000313" key="6">
    <source>
        <dbReference type="Proteomes" id="UP001430584"/>
    </source>
</evidence>
<dbReference type="InterPro" id="IPR036770">
    <property type="entry name" value="Ankyrin_rpt-contain_sf"/>
</dbReference>
<gene>
    <name evidence="5" type="ORF">SLS55_003134</name>
</gene>
<keyword evidence="2" id="KW-0040">ANK repeat</keyword>
<evidence type="ECO:0000256" key="4">
    <source>
        <dbReference type="SAM" id="Phobius"/>
    </source>
</evidence>
<dbReference type="PANTHER" id="PTHR24203">
    <property type="entry name" value="ANKYRIN REPEAT FAMILY PROTEIN"/>
    <property type="match status" value="1"/>
</dbReference>
<feature type="region of interest" description="Disordered" evidence="3">
    <location>
        <begin position="739"/>
        <end position="772"/>
    </location>
</feature>
<organism evidence="5 6">
    <name type="scientific">Diplodia seriata</name>
    <dbReference type="NCBI Taxonomy" id="420778"/>
    <lineage>
        <taxon>Eukaryota</taxon>
        <taxon>Fungi</taxon>
        <taxon>Dikarya</taxon>
        <taxon>Ascomycota</taxon>
        <taxon>Pezizomycotina</taxon>
        <taxon>Dothideomycetes</taxon>
        <taxon>Dothideomycetes incertae sedis</taxon>
        <taxon>Botryosphaeriales</taxon>
        <taxon>Botryosphaeriaceae</taxon>
        <taxon>Diplodia</taxon>
    </lineage>
</organism>
<keyword evidence="1" id="KW-0677">Repeat</keyword>
<dbReference type="Gene3D" id="1.25.40.20">
    <property type="entry name" value="Ankyrin repeat-containing domain"/>
    <property type="match status" value="1"/>
</dbReference>
<keyword evidence="6" id="KW-1185">Reference proteome</keyword>
<dbReference type="EMBL" id="JAJVCZ030000003">
    <property type="protein sequence ID" value="KAL0261704.1"/>
    <property type="molecule type" value="Genomic_DNA"/>
</dbReference>
<reference evidence="5 6" key="1">
    <citation type="submission" date="2024-02" db="EMBL/GenBank/DDBJ databases">
        <title>De novo assembly and annotation of 12 fungi associated with fruit tree decline syndrome in Ontario, Canada.</title>
        <authorList>
            <person name="Sulman M."/>
            <person name="Ellouze W."/>
            <person name="Ilyukhin E."/>
        </authorList>
    </citation>
    <scope>NUCLEOTIDE SEQUENCE [LARGE SCALE GENOMIC DNA]</scope>
    <source>
        <strain evidence="5 6">FDS-637</strain>
    </source>
</reference>
<evidence type="ECO:0000313" key="5">
    <source>
        <dbReference type="EMBL" id="KAL0261704.1"/>
    </source>
</evidence>
<accession>A0ABR3CM43</accession>
<dbReference type="RefSeq" id="XP_066634733.1">
    <property type="nucleotide sequence ID" value="XM_066774614.1"/>
</dbReference>
<dbReference type="SUPFAM" id="SSF48403">
    <property type="entry name" value="Ankyrin repeat"/>
    <property type="match status" value="1"/>
</dbReference>
<evidence type="ECO:0000256" key="2">
    <source>
        <dbReference type="ARBA" id="ARBA00023043"/>
    </source>
</evidence>
<dbReference type="PANTHER" id="PTHR24203:SF45">
    <property type="entry name" value="ANKYRIN REPEAT DOMAIN 6"/>
    <property type="match status" value="1"/>
</dbReference>
<keyword evidence="4" id="KW-0812">Transmembrane</keyword>
<comment type="caution">
    <text evidence="5">The sequence shown here is derived from an EMBL/GenBank/DDBJ whole genome shotgun (WGS) entry which is preliminary data.</text>
</comment>
<keyword evidence="4" id="KW-0472">Membrane</keyword>
<proteinExistence type="predicted"/>
<evidence type="ECO:0000256" key="1">
    <source>
        <dbReference type="ARBA" id="ARBA00022737"/>
    </source>
</evidence>
<dbReference type="InterPro" id="IPR002110">
    <property type="entry name" value="Ankyrin_rpt"/>
</dbReference>
<name>A0ABR3CM43_9PEZI</name>
<dbReference type="SMART" id="SM00248">
    <property type="entry name" value="ANK"/>
    <property type="match status" value="2"/>
</dbReference>
<feature type="transmembrane region" description="Helical" evidence="4">
    <location>
        <begin position="639"/>
        <end position="668"/>
    </location>
</feature>
<protein>
    <recommendedName>
        <fullName evidence="7">Ankyrin repeat protein</fullName>
    </recommendedName>
</protein>
<keyword evidence="4" id="KW-1133">Transmembrane helix</keyword>
<dbReference type="Pfam" id="PF12796">
    <property type="entry name" value="Ank_2"/>
    <property type="match status" value="1"/>
</dbReference>
<dbReference type="GeneID" id="92007219"/>
<evidence type="ECO:0008006" key="7">
    <source>
        <dbReference type="Google" id="ProtNLM"/>
    </source>
</evidence>
<dbReference type="Proteomes" id="UP001430584">
    <property type="component" value="Unassembled WGS sequence"/>
</dbReference>
<evidence type="ECO:0000256" key="3">
    <source>
        <dbReference type="SAM" id="MobiDB-lite"/>
    </source>
</evidence>